<dbReference type="InterPro" id="IPR016181">
    <property type="entry name" value="Acyl_CoA_acyltransferase"/>
</dbReference>
<dbReference type="Proteomes" id="UP001431131">
    <property type="component" value="Unassembled WGS sequence"/>
</dbReference>
<evidence type="ECO:0000313" key="3">
    <source>
        <dbReference type="Proteomes" id="UP001431131"/>
    </source>
</evidence>
<proteinExistence type="predicted"/>
<dbReference type="CDD" id="cd04301">
    <property type="entry name" value="NAT_SF"/>
    <property type="match status" value="1"/>
</dbReference>
<keyword evidence="3" id="KW-1185">Reference proteome</keyword>
<dbReference type="RefSeq" id="WP_240257304.1">
    <property type="nucleotide sequence ID" value="NZ_JAKTTI010000040.1"/>
</dbReference>
<evidence type="ECO:0000259" key="1">
    <source>
        <dbReference type="PROSITE" id="PS51186"/>
    </source>
</evidence>
<dbReference type="GO" id="GO:0016747">
    <property type="term" value="F:acyltransferase activity, transferring groups other than amino-acyl groups"/>
    <property type="evidence" value="ECO:0007669"/>
    <property type="project" value="InterPro"/>
</dbReference>
<sequence length="150" mass="17236">MHFRKATSGETHQILKLSSEVAYEASIGYVSRKSEYPSQMTMSFLSRGGYYLVAVEDDIIKGWILLGESLNTFENEMIGFISELYVIPKHRKQQLGYELMRNALSVFKQNNIHKVQLNVFEGNLAKNLYKKMGFQEISTLMEISLKGKNQ</sequence>
<dbReference type="Pfam" id="PF00583">
    <property type="entry name" value="Acetyltransf_1"/>
    <property type="match status" value="1"/>
</dbReference>
<dbReference type="InterPro" id="IPR000182">
    <property type="entry name" value="GNAT_dom"/>
</dbReference>
<feature type="domain" description="N-acetyltransferase" evidence="1">
    <location>
        <begin position="1"/>
        <end position="150"/>
    </location>
</feature>
<evidence type="ECO:0000313" key="2">
    <source>
        <dbReference type="EMBL" id="MCH1627383.1"/>
    </source>
</evidence>
<dbReference type="EMBL" id="JAKTTI010000040">
    <property type="protein sequence ID" value="MCH1627383.1"/>
    <property type="molecule type" value="Genomic_DNA"/>
</dbReference>
<name>A0AAW5E4H5_9BACI</name>
<dbReference type="AlphaFoldDB" id="A0AAW5E4H5"/>
<dbReference type="PROSITE" id="PS51186">
    <property type="entry name" value="GNAT"/>
    <property type="match status" value="1"/>
</dbReference>
<organism evidence="2 3">
    <name type="scientific">Fredinandcohnia quinoae</name>
    <dbReference type="NCBI Taxonomy" id="2918902"/>
    <lineage>
        <taxon>Bacteria</taxon>
        <taxon>Bacillati</taxon>
        <taxon>Bacillota</taxon>
        <taxon>Bacilli</taxon>
        <taxon>Bacillales</taxon>
        <taxon>Bacillaceae</taxon>
        <taxon>Fredinandcohnia</taxon>
    </lineage>
</organism>
<protein>
    <submittedName>
        <fullName evidence="2">GNAT family N-acetyltransferase</fullName>
    </submittedName>
</protein>
<dbReference type="SUPFAM" id="SSF55729">
    <property type="entry name" value="Acyl-CoA N-acyltransferases (Nat)"/>
    <property type="match status" value="1"/>
</dbReference>
<comment type="caution">
    <text evidence="2">The sequence shown here is derived from an EMBL/GenBank/DDBJ whole genome shotgun (WGS) entry which is preliminary data.</text>
</comment>
<dbReference type="Gene3D" id="3.40.630.30">
    <property type="match status" value="1"/>
</dbReference>
<reference evidence="2" key="1">
    <citation type="submission" date="2022-02" db="EMBL/GenBank/DDBJ databases">
        <title>Fredinandcohnia quinoae sp. nov. isolated from Chenopodium quinoa seeds.</title>
        <authorList>
            <person name="Saati-Santamaria Z."/>
            <person name="Flores-Felix J.D."/>
            <person name="Igual J.M."/>
            <person name="Velazquez E."/>
            <person name="Garcia-Fraile P."/>
            <person name="Martinez-Molina E."/>
        </authorList>
    </citation>
    <scope>NUCLEOTIDE SEQUENCE</scope>
    <source>
        <strain evidence="2">SECRCQ15</strain>
    </source>
</reference>
<accession>A0AAW5E4H5</accession>
<gene>
    <name evidence="2" type="ORF">MJG50_18770</name>
</gene>